<organism evidence="1">
    <name type="scientific">Hokovirus HKV1</name>
    <dbReference type="NCBI Taxonomy" id="1977638"/>
    <lineage>
        <taxon>Viruses</taxon>
        <taxon>Varidnaviria</taxon>
        <taxon>Bamfordvirae</taxon>
        <taxon>Nucleocytoviricota</taxon>
        <taxon>Megaviricetes</taxon>
        <taxon>Imitervirales</taxon>
        <taxon>Mimiviridae</taxon>
        <taxon>Klosneuvirinae</taxon>
        <taxon>Hokovirus</taxon>
    </lineage>
</organism>
<evidence type="ECO:0000313" key="1">
    <source>
        <dbReference type="EMBL" id="ARF10901.1"/>
    </source>
</evidence>
<gene>
    <name evidence="1" type="ORF">Hokovirus_3_174</name>
</gene>
<name>A0A1V0SGV4_9VIRU</name>
<protein>
    <submittedName>
        <fullName evidence="1">Uncharacterized protein</fullName>
    </submittedName>
</protein>
<dbReference type="EMBL" id="KY684105">
    <property type="protein sequence ID" value="ARF10901.1"/>
    <property type="molecule type" value="Genomic_DNA"/>
</dbReference>
<proteinExistence type="predicted"/>
<reference evidence="1" key="1">
    <citation type="journal article" date="2017" name="Science">
        <title>Giant viruses with an expanded complement of translation system components.</title>
        <authorList>
            <person name="Schulz F."/>
            <person name="Yutin N."/>
            <person name="Ivanova N.N."/>
            <person name="Ortega D.R."/>
            <person name="Lee T.K."/>
            <person name="Vierheilig J."/>
            <person name="Daims H."/>
            <person name="Horn M."/>
            <person name="Wagner M."/>
            <person name="Jensen G.J."/>
            <person name="Kyrpides N.C."/>
            <person name="Koonin E.V."/>
            <person name="Woyke T."/>
        </authorList>
    </citation>
    <scope>NUCLEOTIDE SEQUENCE</scope>
    <source>
        <strain evidence="1">HKV1</strain>
    </source>
</reference>
<sequence>MSKKILKINNVVIYENNDFKNIIDNIFDACFSKTECINTENDILILTNHLLNYYDLIKKSSKGKNNYYNYLVKYILYICGFKKKQGGNGNCSCHRTCSDISSENELVIINNDYYFLENKIKGHENICNLFKIFNDLIILKYDFGFLNKCFEVNGFHGIIIDYTCFINNTFYVDSNILVNILCYYYFNYDMVAYLASDLVNSHFRTLISLINMDTLNYKKNVFDLIKNKYNVPYNVIECFHSKYPLDIKDIICDFSNYNKNFYTILLLLTNHNEYFENDIYVSLYNKQNNDINYNGVYLPLLTSEIHTRLFIENLYNIASDKTYKNPRHFINPQHFIKPQNFKKIWTPHIFSIDDNEDDYYEPIDDFALLLFFVISFKKYPNLITEKNIRFYFNIYSTFSSILEICNIKKSNYIISENIEKEISKSGIYIRQIYSNFTSNLIHDNYNLLDVNNINFAYRICNTEMINMFLTKNNYPTSENFNLLLNNVILKKIVKLSKIKYHCEKYMGAIISHLELMLDLVKKLLNYKILPAKNSLKLLCKIISVFNLINPKTTKKSKKSKKQNLTDNINNINNIKNIILEITKLLSQYNYPVDEDLTFIFLCLGKTEALNNIMINENLYYKLYKILQNNITKLDNKYFTNPLHIMRNMCFKNTLLDDFIDFIKKHNLTPDRYCFKFAASHNEPIATWLINNKCFPTLGLLTIKYDYYTKLCIKMTETQEYMMQSYEHLIIN</sequence>
<accession>A0A1V0SGV4</accession>